<comment type="subcellular location">
    <subcellularLocation>
        <location evidence="1">Cell membrane</location>
        <topology evidence="1">Multi-pass membrane protein</topology>
    </subcellularLocation>
</comment>
<evidence type="ECO:0000256" key="1">
    <source>
        <dbReference type="ARBA" id="ARBA00004651"/>
    </source>
</evidence>
<dbReference type="Pfam" id="PF02653">
    <property type="entry name" value="BPD_transp_2"/>
    <property type="match status" value="1"/>
</dbReference>
<feature type="transmembrane region" description="Helical" evidence="7">
    <location>
        <begin position="129"/>
        <end position="153"/>
    </location>
</feature>
<feature type="transmembrane region" description="Helical" evidence="7">
    <location>
        <begin position="297"/>
        <end position="320"/>
    </location>
</feature>
<reference evidence="8" key="1">
    <citation type="submission" date="2020-12" db="EMBL/GenBank/DDBJ databases">
        <title>Oil enriched cultivation method for isolating marine PHA-producing bacteria.</title>
        <authorList>
            <person name="Zheng W."/>
            <person name="Yu S."/>
            <person name="Huang Y."/>
        </authorList>
    </citation>
    <scope>NUCLEOTIDE SEQUENCE</scope>
    <source>
        <strain evidence="8">SY-2-12</strain>
    </source>
</reference>
<name>A0A939ECJ6_9HYPH</name>
<gene>
    <name evidence="8" type="primary">urtC</name>
    <name evidence="8" type="ORF">JF539_03475</name>
</gene>
<accession>A0A939ECJ6</accession>
<dbReference type="EMBL" id="JAEKJZ010000001">
    <property type="protein sequence ID" value="MBN9669385.1"/>
    <property type="molecule type" value="Genomic_DNA"/>
</dbReference>
<evidence type="ECO:0000313" key="8">
    <source>
        <dbReference type="EMBL" id="MBN9669385.1"/>
    </source>
</evidence>
<dbReference type="GO" id="GO:0005886">
    <property type="term" value="C:plasma membrane"/>
    <property type="evidence" value="ECO:0007669"/>
    <property type="project" value="UniProtKB-SubCell"/>
</dbReference>
<keyword evidence="3 7" id="KW-0812">Transmembrane</keyword>
<comment type="caution">
    <text evidence="8">The sequence shown here is derived from an EMBL/GenBank/DDBJ whole genome shotgun (WGS) entry which is preliminary data.</text>
</comment>
<protein>
    <submittedName>
        <fullName evidence="8">Urea ABC transporter permease subunit UrtC</fullName>
    </submittedName>
</protein>
<proteinExistence type="predicted"/>
<keyword evidence="2" id="KW-1003">Cell membrane</keyword>
<evidence type="ECO:0000256" key="2">
    <source>
        <dbReference type="ARBA" id="ARBA00022475"/>
    </source>
</evidence>
<dbReference type="InterPro" id="IPR043428">
    <property type="entry name" value="LivM-like"/>
</dbReference>
<dbReference type="CDD" id="cd06581">
    <property type="entry name" value="TM_PBP1_LivM_like"/>
    <property type="match status" value="1"/>
</dbReference>
<evidence type="ECO:0000256" key="7">
    <source>
        <dbReference type="SAM" id="Phobius"/>
    </source>
</evidence>
<dbReference type="InterPro" id="IPR017778">
    <property type="entry name" value="ABC_transptr_urea_perm_UrtC"/>
</dbReference>
<organism evidence="8 9">
    <name type="scientific">Roseibium aggregatum</name>
    <dbReference type="NCBI Taxonomy" id="187304"/>
    <lineage>
        <taxon>Bacteria</taxon>
        <taxon>Pseudomonadati</taxon>
        <taxon>Pseudomonadota</taxon>
        <taxon>Alphaproteobacteria</taxon>
        <taxon>Hyphomicrobiales</taxon>
        <taxon>Stappiaceae</taxon>
        <taxon>Roseibium</taxon>
    </lineage>
</organism>
<dbReference type="RefSeq" id="WP_207138953.1">
    <property type="nucleotide sequence ID" value="NZ_JAEKJZ010000001.1"/>
</dbReference>
<feature type="region of interest" description="Disordered" evidence="6">
    <location>
        <begin position="369"/>
        <end position="400"/>
    </location>
</feature>
<evidence type="ECO:0000256" key="5">
    <source>
        <dbReference type="ARBA" id="ARBA00023136"/>
    </source>
</evidence>
<sequence>MMTSFLFRAMDARAGIFLAIMAAAIVLVPAGNLLVPEGSPFHVPTYAVTLMGKYLTYALLALAVDLVWGFCGILSLGHAAFFALGGYAMGMYLMRQIGTRGVYGDPILPDFMVFLNWPELPWYWYGFDMFWFAALMVVLVPGVLAFVFGWFAFRSRVTGVYLSIITQALTYALLLAFFRNDMGFGGNNGLTDFKDILGFDIQADSTRAGLFAASGIALVFCYVICRAVTRSKLGKVLVAVRDAESRTRFLGYRVEHYKLFVWTLSAMMAGVAGALYVPQVGIINPGEFAPANSIEVVIWVAVGGRGTLVGAVLGAVLVNFAKTWFTAALPDIWLFALGGLFVVVTLFLPKGIVGTFSQGWTALRQRKASADYEAGSDEPPSSPPHAPSATARDAEPQPAE</sequence>
<feature type="transmembrane region" description="Helical" evidence="7">
    <location>
        <begin position="54"/>
        <end position="85"/>
    </location>
</feature>
<dbReference type="PANTHER" id="PTHR30482:SF4">
    <property type="entry name" value="SLR1201 PROTEIN"/>
    <property type="match status" value="1"/>
</dbReference>
<keyword evidence="4 7" id="KW-1133">Transmembrane helix</keyword>
<feature type="transmembrane region" description="Helical" evidence="7">
    <location>
        <begin position="208"/>
        <end position="225"/>
    </location>
</feature>
<dbReference type="AlphaFoldDB" id="A0A939ECJ6"/>
<evidence type="ECO:0000313" key="9">
    <source>
        <dbReference type="Proteomes" id="UP000664096"/>
    </source>
</evidence>
<feature type="transmembrane region" description="Helical" evidence="7">
    <location>
        <begin position="160"/>
        <end position="178"/>
    </location>
</feature>
<dbReference type="NCBIfam" id="TIGR03408">
    <property type="entry name" value="urea_trans_UrtC"/>
    <property type="match status" value="1"/>
</dbReference>
<feature type="transmembrane region" description="Helical" evidence="7">
    <location>
        <begin position="259"/>
        <end position="277"/>
    </location>
</feature>
<dbReference type="PANTHER" id="PTHR30482">
    <property type="entry name" value="HIGH-AFFINITY BRANCHED-CHAIN AMINO ACID TRANSPORT SYSTEM PERMEASE"/>
    <property type="match status" value="1"/>
</dbReference>
<evidence type="ECO:0000256" key="6">
    <source>
        <dbReference type="SAM" id="MobiDB-lite"/>
    </source>
</evidence>
<evidence type="ECO:0000256" key="4">
    <source>
        <dbReference type="ARBA" id="ARBA00022989"/>
    </source>
</evidence>
<evidence type="ECO:0000256" key="3">
    <source>
        <dbReference type="ARBA" id="ARBA00022692"/>
    </source>
</evidence>
<dbReference type="GO" id="GO:0015658">
    <property type="term" value="F:branched-chain amino acid transmembrane transporter activity"/>
    <property type="evidence" value="ECO:0007669"/>
    <property type="project" value="InterPro"/>
</dbReference>
<feature type="transmembrane region" description="Helical" evidence="7">
    <location>
        <begin position="332"/>
        <end position="353"/>
    </location>
</feature>
<keyword evidence="5 7" id="KW-0472">Membrane</keyword>
<dbReference type="Proteomes" id="UP000664096">
    <property type="component" value="Unassembled WGS sequence"/>
</dbReference>
<dbReference type="InterPro" id="IPR001851">
    <property type="entry name" value="ABC_transp_permease"/>
</dbReference>